<reference evidence="6 7" key="1">
    <citation type="journal article" date="2018" name="Gigascience">
        <title>Genomes of trombidid mites reveal novel predicted allergens and laterally-transferred genes associated with secondary metabolism.</title>
        <authorList>
            <person name="Dong X."/>
            <person name="Chaisiri K."/>
            <person name="Xia D."/>
            <person name="Armstrong S.D."/>
            <person name="Fang Y."/>
            <person name="Donnelly M.J."/>
            <person name="Kadowaki T."/>
            <person name="McGarry J.W."/>
            <person name="Darby A.C."/>
            <person name="Makepeace B.L."/>
        </authorList>
    </citation>
    <scope>NUCLEOTIDE SEQUENCE [LARGE SCALE GENOMIC DNA]</scope>
    <source>
        <strain evidence="6">UoL-WK</strain>
    </source>
</reference>
<keyword evidence="3" id="KW-1015">Disulfide bond</keyword>
<keyword evidence="2" id="KW-0722">Serine protease inhibitor</keyword>
<dbReference type="Gene3D" id="3.30.60.30">
    <property type="match status" value="1"/>
</dbReference>
<evidence type="ECO:0000313" key="6">
    <source>
        <dbReference type="EMBL" id="RWS17330.1"/>
    </source>
</evidence>
<dbReference type="InterPro" id="IPR002350">
    <property type="entry name" value="Kazal_dom"/>
</dbReference>
<evidence type="ECO:0000256" key="1">
    <source>
        <dbReference type="ARBA" id="ARBA00022690"/>
    </source>
</evidence>
<dbReference type="InterPro" id="IPR036058">
    <property type="entry name" value="Kazal_dom_sf"/>
</dbReference>
<dbReference type="PANTHER" id="PTHR10913:SF45">
    <property type="entry name" value="FOLLISTATIN, ISOFORM A-RELATED"/>
    <property type="match status" value="1"/>
</dbReference>
<comment type="caution">
    <text evidence="6">The sequence shown here is derived from an EMBL/GenBank/DDBJ whole genome shotgun (WGS) entry which is preliminary data.</text>
</comment>
<evidence type="ECO:0000313" key="7">
    <source>
        <dbReference type="Proteomes" id="UP000285301"/>
    </source>
</evidence>
<evidence type="ECO:0000256" key="3">
    <source>
        <dbReference type="ARBA" id="ARBA00023157"/>
    </source>
</evidence>
<dbReference type="GO" id="GO:0030154">
    <property type="term" value="P:cell differentiation"/>
    <property type="evidence" value="ECO:0007669"/>
    <property type="project" value="TreeGrafter"/>
</dbReference>
<dbReference type="EMBL" id="NCKU01000094">
    <property type="protein sequence ID" value="RWS17330.1"/>
    <property type="molecule type" value="Genomic_DNA"/>
</dbReference>
<feature type="domain" description="Kazal-like" evidence="5">
    <location>
        <begin position="218"/>
        <end position="272"/>
    </location>
</feature>
<keyword evidence="7" id="KW-1185">Reference proteome</keyword>
<name>A0A3S3QBQ7_9ACAR</name>
<feature type="non-terminal residue" evidence="6">
    <location>
        <position position="272"/>
    </location>
</feature>
<keyword evidence="4" id="KW-1133">Transmembrane helix</keyword>
<dbReference type="PANTHER" id="PTHR10913">
    <property type="entry name" value="FOLLISTATIN-RELATED"/>
    <property type="match status" value="1"/>
</dbReference>
<keyword evidence="1" id="KW-0646">Protease inhibitor</keyword>
<evidence type="ECO:0000256" key="2">
    <source>
        <dbReference type="ARBA" id="ARBA00022900"/>
    </source>
</evidence>
<dbReference type="InterPro" id="IPR050653">
    <property type="entry name" value="Prot_Inhib_GrowthFact_Antg"/>
</dbReference>
<keyword evidence="4" id="KW-0812">Transmembrane</keyword>
<dbReference type="Pfam" id="PF07648">
    <property type="entry name" value="Kazal_2"/>
    <property type="match status" value="1"/>
</dbReference>
<dbReference type="Proteomes" id="UP000285301">
    <property type="component" value="Unassembled WGS sequence"/>
</dbReference>
<organism evidence="6 7">
    <name type="scientific">Dinothrombium tinctorium</name>
    <dbReference type="NCBI Taxonomy" id="1965070"/>
    <lineage>
        <taxon>Eukaryota</taxon>
        <taxon>Metazoa</taxon>
        <taxon>Ecdysozoa</taxon>
        <taxon>Arthropoda</taxon>
        <taxon>Chelicerata</taxon>
        <taxon>Arachnida</taxon>
        <taxon>Acari</taxon>
        <taxon>Acariformes</taxon>
        <taxon>Trombidiformes</taxon>
        <taxon>Prostigmata</taxon>
        <taxon>Anystina</taxon>
        <taxon>Parasitengona</taxon>
        <taxon>Trombidioidea</taxon>
        <taxon>Trombidiidae</taxon>
        <taxon>Dinothrombium</taxon>
    </lineage>
</organism>
<accession>A0A3S3QBQ7</accession>
<gene>
    <name evidence="6" type="ORF">B4U79_18934</name>
</gene>
<dbReference type="OrthoDB" id="328123at2759"/>
<dbReference type="CDD" id="cd00104">
    <property type="entry name" value="KAZAL_FS"/>
    <property type="match status" value="1"/>
</dbReference>
<dbReference type="PROSITE" id="PS51465">
    <property type="entry name" value="KAZAL_2"/>
    <property type="match status" value="1"/>
</dbReference>
<sequence>MQICESESQEKISNESRKVHFNDDTSVEILDELRNYSQDEDIVPKGECDTSETSFYRLQMSSHENDARDNNSNPDLLQDTSENFMCKHCSEHCCCSSNAFEIDEQQQHHRTKEFYAHCSRCNFVPITTDSLSMEQCFSPSCLSDNVTNAVLSEVPMATINSDNLCSFVPFLLVTGILTLTLVLLVSSMEILNLTRHKYDLPLQEKSVTQETQCILDEISSEVRCRCDPLSCENQALDPVCGNDNITYPNECRLNLASCNLQKLIIIRHRGLC</sequence>
<dbReference type="SMART" id="SM00280">
    <property type="entry name" value="KAZAL"/>
    <property type="match status" value="1"/>
</dbReference>
<keyword evidence="4" id="KW-0472">Membrane</keyword>
<protein>
    <recommendedName>
        <fullName evidence="5">Kazal-like domain-containing protein</fullName>
    </recommendedName>
</protein>
<evidence type="ECO:0000256" key="4">
    <source>
        <dbReference type="SAM" id="Phobius"/>
    </source>
</evidence>
<evidence type="ECO:0000259" key="5">
    <source>
        <dbReference type="PROSITE" id="PS51465"/>
    </source>
</evidence>
<dbReference type="GO" id="GO:0005576">
    <property type="term" value="C:extracellular region"/>
    <property type="evidence" value="ECO:0007669"/>
    <property type="project" value="TreeGrafter"/>
</dbReference>
<proteinExistence type="predicted"/>
<dbReference type="SUPFAM" id="SSF100895">
    <property type="entry name" value="Kazal-type serine protease inhibitors"/>
    <property type="match status" value="1"/>
</dbReference>
<dbReference type="AlphaFoldDB" id="A0A3S3QBQ7"/>
<feature type="transmembrane region" description="Helical" evidence="4">
    <location>
        <begin position="167"/>
        <end position="185"/>
    </location>
</feature>